<name>A0A4U0F570_9BACL</name>
<dbReference type="InterPro" id="IPR051465">
    <property type="entry name" value="Cell_Envelope_Struct_Comp"/>
</dbReference>
<dbReference type="Pfam" id="PF00395">
    <property type="entry name" value="SLH"/>
    <property type="match status" value="2"/>
</dbReference>
<evidence type="ECO:0000313" key="4">
    <source>
        <dbReference type="Proteomes" id="UP000309673"/>
    </source>
</evidence>
<evidence type="ECO:0000313" key="3">
    <source>
        <dbReference type="EMBL" id="TJY39755.1"/>
    </source>
</evidence>
<accession>A0A4U0F570</accession>
<dbReference type="Proteomes" id="UP000309673">
    <property type="component" value="Unassembled WGS sequence"/>
</dbReference>
<evidence type="ECO:0000256" key="1">
    <source>
        <dbReference type="SAM" id="SignalP"/>
    </source>
</evidence>
<dbReference type="AlphaFoldDB" id="A0A4U0F570"/>
<dbReference type="RefSeq" id="WP_136779195.1">
    <property type="nucleotide sequence ID" value="NZ_SUPK01000009.1"/>
</dbReference>
<organism evidence="3 4">
    <name type="scientific">Cohnella pontilimi</name>
    <dbReference type="NCBI Taxonomy" id="2564100"/>
    <lineage>
        <taxon>Bacteria</taxon>
        <taxon>Bacillati</taxon>
        <taxon>Bacillota</taxon>
        <taxon>Bacilli</taxon>
        <taxon>Bacillales</taxon>
        <taxon>Paenibacillaceae</taxon>
        <taxon>Cohnella</taxon>
    </lineage>
</organism>
<keyword evidence="1" id="KW-0732">Signal</keyword>
<dbReference type="PROSITE" id="PS51272">
    <property type="entry name" value="SLH"/>
    <property type="match status" value="2"/>
</dbReference>
<sequence>MSQKKVPAWRKTAVATVALSMLAGSATGLAASAKDRDDDHGKGKVKVQYNFNFKDLNENQWAYKFIIRLVANDVFKGYVDGSFKPNNKVTRLETIISAVRMLGLGAEAEKPENVNAKLNFKDFKEFKKKFPQAAGYVKVALEHDLFSEYEKEIQGEKPASRLWASVLLVKALKLDEEAKAKMNVQLPFRDAKQIPAGSVGYVAVAIEKGLVSGYTDRTFQPNKPVTRAELSAILSKVGLQLPGQEQKDGVVQGVVQTNANGTLSVKKADNTVVNLTLNADVFVFRNGVKVAAAALQAGDQLWLRVVDGKVIFIEVTKAGQTPAPAPVTSTDVGKVNQFTLNTNGTGVATLSLSKDVNGTPTTIVYNVAANVVIEGTLAANANVVLTIENNLVTKIQVLPQ</sequence>
<protein>
    <submittedName>
        <fullName evidence="3">S-layer homology domain-containing protein</fullName>
    </submittedName>
</protein>
<dbReference type="OrthoDB" id="5845122at2"/>
<keyword evidence="4" id="KW-1185">Reference proteome</keyword>
<gene>
    <name evidence="3" type="ORF">E5161_17560</name>
</gene>
<dbReference type="EMBL" id="SUPK01000009">
    <property type="protein sequence ID" value="TJY39755.1"/>
    <property type="molecule type" value="Genomic_DNA"/>
</dbReference>
<dbReference type="InterPro" id="IPR001119">
    <property type="entry name" value="SLH_dom"/>
</dbReference>
<reference evidence="3 4" key="1">
    <citation type="submission" date="2019-04" db="EMBL/GenBank/DDBJ databases">
        <title>Cohnella sp. nov., isolated from soil.</title>
        <authorList>
            <person name="Kim W."/>
        </authorList>
    </citation>
    <scope>NUCLEOTIDE SEQUENCE [LARGE SCALE GENOMIC DNA]</scope>
    <source>
        <strain evidence="3 4">CAU 1483</strain>
    </source>
</reference>
<dbReference type="PANTHER" id="PTHR43308">
    <property type="entry name" value="OUTER MEMBRANE PROTEIN ALPHA-RELATED"/>
    <property type="match status" value="1"/>
</dbReference>
<proteinExistence type="predicted"/>
<feature type="chain" id="PRO_5039692363" evidence="1">
    <location>
        <begin position="31"/>
        <end position="400"/>
    </location>
</feature>
<comment type="caution">
    <text evidence="3">The sequence shown here is derived from an EMBL/GenBank/DDBJ whole genome shotgun (WGS) entry which is preliminary data.</text>
</comment>
<feature type="domain" description="SLH" evidence="2">
    <location>
        <begin position="49"/>
        <end position="112"/>
    </location>
</feature>
<evidence type="ECO:0000259" key="2">
    <source>
        <dbReference type="PROSITE" id="PS51272"/>
    </source>
</evidence>
<feature type="domain" description="SLH" evidence="2">
    <location>
        <begin position="185"/>
        <end position="248"/>
    </location>
</feature>
<feature type="signal peptide" evidence="1">
    <location>
        <begin position="1"/>
        <end position="30"/>
    </location>
</feature>